<evidence type="ECO:0000313" key="3">
    <source>
        <dbReference type="EMBL" id="ROH80102.1"/>
    </source>
</evidence>
<keyword evidence="3" id="KW-0489">Methyltransferase</keyword>
<dbReference type="GO" id="GO:0009086">
    <property type="term" value="P:methionine biosynthetic process"/>
    <property type="evidence" value="ECO:0007669"/>
    <property type="project" value="InterPro"/>
</dbReference>
<dbReference type="RefSeq" id="WP_094107287.1">
    <property type="nucleotide sequence ID" value="NZ_LUSR01000025.1"/>
</dbReference>
<dbReference type="CDD" id="cd03311">
    <property type="entry name" value="CIMS_C_terminal_like"/>
    <property type="match status" value="1"/>
</dbReference>
<name>A0A3N0UBT1_9GAMM</name>
<keyword evidence="3" id="KW-0808">Transferase</keyword>
<dbReference type="EMBL" id="LUSW01000030">
    <property type="protein sequence ID" value="RAT32282.1"/>
    <property type="molecule type" value="Genomic_DNA"/>
</dbReference>
<dbReference type="InterPro" id="IPR038071">
    <property type="entry name" value="UROD/MetE-like_sf"/>
</dbReference>
<evidence type="ECO:0000313" key="4">
    <source>
        <dbReference type="Proteomes" id="UP000250186"/>
    </source>
</evidence>
<dbReference type="PANTHER" id="PTHR43844:SF1">
    <property type="entry name" value="METHIONINE SYNTHASE"/>
    <property type="match status" value="1"/>
</dbReference>
<organism evidence="3 5">
    <name type="scientific">Lonsdalea populi</name>
    <dbReference type="NCBI Taxonomy" id="1172565"/>
    <lineage>
        <taxon>Bacteria</taxon>
        <taxon>Pseudomonadati</taxon>
        <taxon>Pseudomonadota</taxon>
        <taxon>Gammaproteobacteria</taxon>
        <taxon>Enterobacterales</taxon>
        <taxon>Pectobacteriaceae</taxon>
        <taxon>Lonsdalea</taxon>
    </lineage>
</organism>
<comment type="caution">
    <text evidence="3">The sequence shown here is derived from an EMBL/GenBank/DDBJ whole genome shotgun (WGS) entry which is preliminary data.</text>
</comment>
<dbReference type="Pfam" id="PF01717">
    <property type="entry name" value="Meth_synt_2"/>
    <property type="match status" value="1"/>
</dbReference>
<reference evidence="2 4" key="1">
    <citation type="submission" date="2016-02" db="EMBL/GenBank/DDBJ databases">
        <title>Species-wide whole genome sequencing reveals diversity, host range in Lonsdalea quercina.</title>
        <authorList>
            <person name="Li Y."/>
        </authorList>
    </citation>
    <scope>NUCLEOTIDE SEQUENCE [LARGE SCALE GENOMIC DNA]</scope>
    <source>
        <strain evidence="2 4">CFCC 12721</strain>
    </source>
</reference>
<dbReference type="GO" id="GO:0032259">
    <property type="term" value="P:methylation"/>
    <property type="evidence" value="ECO:0007669"/>
    <property type="project" value="UniProtKB-KW"/>
</dbReference>
<dbReference type="EC" id="2.1.1.14" evidence="3"/>
<dbReference type="InterPro" id="IPR002629">
    <property type="entry name" value="Met_Synth_C/arc"/>
</dbReference>
<reference evidence="3 5" key="2">
    <citation type="submission" date="2018-10" db="EMBL/GenBank/DDBJ databases">
        <title>New species genome.</title>
        <authorList>
            <person name="Li Y."/>
        </authorList>
    </citation>
    <scope>NUCLEOTIDE SEQUENCE [LARGE SCALE GENOMIC DNA]</scope>
    <source>
        <strain evidence="3 5">L6_4B</strain>
    </source>
</reference>
<dbReference type="Proteomes" id="UP000250186">
    <property type="component" value="Unassembled WGS sequence"/>
</dbReference>
<protein>
    <submittedName>
        <fullName evidence="3">5-methyltetrahydropteroyltriglutamate--homocysteine S-methyltransferase</fullName>
        <ecNumber evidence="3">2.1.1.14</ecNumber>
    </submittedName>
    <submittedName>
        <fullName evidence="2">Methionine synthase</fullName>
    </submittedName>
</protein>
<dbReference type="Gene3D" id="3.20.20.210">
    <property type="match status" value="1"/>
</dbReference>
<dbReference type="NCBIfam" id="NF005085">
    <property type="entry name" value="PRK06520.1"/>
    <property type="match status" value="1"/>
</dbReference>
<sequence length="369" mass="41583">MSRTTHTLFPPFHAEHLGSLVCPPRLRQARQDWELGRLSHDALAKIEDEEIMHAIDQQKACGLRVLTDGELRCVCRKTDFFTHFSGIERLSEPSAGRKKGAIGMKIVGEIEFDASHPFLSHFRFLHQAISRESELLAKQTLPSPTMLLCPSLRNNACYPSLEAYGSALSHAYRQVIRAFYEAGCRYLQFDDAMWASLSDRAVIAREQGMGNDPQYLLELYIRTLNQAIADKPEDMFISLHLCRGGFSGNWRYGDDFNAMTYAMTHALVDCLMVEYDDRRPAELELLRHITHQKVVLGIVSSRQAELEDPSRVMMAVNTASLYVPLRRLALSPTCGFASGNGDAVLSEAEQWAKLKHVVDIAKAAWKIPD</sequence>
<gene>
    <name evidence="2" type="ORF">AU492_12830</name>
    <name evidence="3" type="ORF">EC392_10070</name>
</gene>
<dbReference type="SUPFAM" id="SSF51726">
    <property type="entry name" value="UROD/MetE-like"/>
    <property type="match status" value="1"/>
</dbReference>
<dbReference type="GO" id="GO:0003871">
    <property type="term" value="F:5-methyltetrahydropteroyltriglutamate-homocysteine S-methyltransferase activity"/>
    <property type="evidence" value="ECO:0007669"/>
    <property type="project" value="UniProtKB-EC"/>
</dbReference>
<feature type="domain" description="Cobalamin-independent methionine synthase MetE C-terminal/archaeal" evidence="1">
    <location>
        <begin position="18"/>
        <end position="362"/>
    </location>
</feature>
<dbReference type="AlphaFoldDB" id="A0A3N0UBT1"/>
<evidence type="ECO:0000259" key="1">
    <source>
        <dbReference type="Pfam" id="PF01717"/>
    </source>
</evidence>
<dbReference type="STRING" id="1172565.AU508_04585"/>
<dbReference type="GO" id="GO:0008270">
    <property type="term" value="F:zinc ion binding"/>
    <property type="evidence" value="ECO:0007669"/>
    <property type="project" value="InterPro"/>
</dbReference>
<evidence type="ECO:0000313" key="5">
    <source>
        <dbReference type="Proteomes" id="UP000274511"/>
    </source>
</evidence>
<evidence type="ECO:0000313" key="2">
    <source>
        <dbReference type="EMBL" id="RAT32282.1"/>
    </source>
</evidence>
<accession>A0A3N0UBT1</accession>
<dbReference type="PANTHER" id="PTHR43844">
    <property type="entry name" value="METHIONINE SYNTHASE"/>
    <property type="match status" value="1"/>
</dbReference>
<dbReference type="Proteomes" id="UP000274511">
    <property type="component" value="Unassembled WGS sequence"/>
</dbReference>
<keyword evidence="4" id="KW-1185">Reference proteome</keyword>
<proteinExistence type="predicted"/>
<dbReference type="EMBL" id="RJUJ01000008">
    <property type="protein sequence ID" value="ROH80102.1"/>
    <property type="molecule type" value="Genomic_DNA"/>
</dbReference>